<dbReference type="EMBL" id="JBHSDU010000014">
    <property type="protein sequence ID" value="MFC4312582.1"/>
    <property type="molecule type" value="Genomic_DNA"/>
</dbReference>
<reference evidence="3" key="1">
    <citation type="journal article" date="2019" name="Int. J. Syst. Evol. Microbiol.">
        <title>The Global Catalogue of Microorganisms (GCM) 10K type strain sequencing project: providing services to taxonomists for standard genome sequencing and annotation.</title>
        <authorList>
            <consortium name="The Broad Institute Genomics Platform"/>
            <consortium name="The Broad Institute Genome Sequencing Center for Infectious Disease"/>
            <person name="Wu L."/>
            <person name="Ma J."/>
        </authorList>
    </citation>
    <scope>NUCLEOTIDE SEQUENCE [LARGE SCALE GENOMIC DNA]</scope>
    <source>
        <strain evidence="3">CGMCC 1.10759</strain>
    </source>
</reference>
<dbReference type="Proteomes" id="UP001595904">
    <property type="component" value="Unassembled WGS sequence"/>
</dbReference>
<evidence type="ECO:0000313" key="2">
    <source>
        <dbReference type="EMBL" id="MFC4312582.1"/>
    </source>
</evidence>
<keyword evidence="1" id="KW-0812">Transmembrane</keyword>
<evidence type="ECO:0000313" key="3">
    <source>
        <dbReference type="Proteomes" id="UP001595904"/>
    </source>
</evidence>
<comment type="caution">
    <text evidence="2">The sequence shown here is derived from an EMBL/GenBank/DDBJ whole genome shotgun (WGS) entry which is preliminary data.</text>
</comment>
<keyword evidence="1" id="KW-1133">Transmembrane helix</keyword>
<dbReference type="RefSeq" id="WP_380602103.1">
    <property type="nucleotide sequence ID" value="NZ_JBHSDU010000014.1"/>
</dbReference>
<keyword evidence="3" id="KW-1185">Reference proteome</keyword>
<gene>
    <name evidence="2" type="ORF">ACFPN2_26095</name>
</gene>
<sequence length="96" mass="10573">MLSAFRAIDEVVIDKSLRLLAASIGAYAITYLTTGIATLLLPLSRAEAAIVATNCSFLLLTVLAFWSFSCASIVRWWIAMALLAALEWPLLEWLRV</sequence>
<proteinExistence type="predicted"/>
<evidence type="ECO:0000256" key="1">
    <source>
        <dbReference type="SAM" id="Phobius"/>
    </source>
</evidence>
<keyword evidence="1" id="KW-0472">Membrane</keyword>
<feature type="transmembrane region" description="Helical" evidence="1">
    <location>
        <begin position="48"/>
        <end position="68"/>
    </location>
</feature>
<accession>A0ABV8T021</accession>
<feature type="transmembrane region" description="Helical" evidence="1">
    <location>
        <begin position="20"/>
        <end position="41"/>
    </location>
</feature>
<name>A0ABV8T021_9GAMM</name>
<protein>
    <submittedName>
        <fullName evidence="2">Iron transporter</fullName>
    </submittedName>
</protein>
<organism evidence="2 3">
    <name type="scientific">Steroidobacter flavus</name>
    <dbReference type="NCBI Taxonomy" id="1842136"/>
    <lineage>
        <taxon>Bacteria</taxon>
        <taxon>Pseudomonadati</taxon>
        <taxon>Pseudomonadota</taxon>
        <taxon>Gammaproteobacteria</taxon>
        <taxon>Steroidobacterales</taxon>
        <taxon>Steroidobacteraceae</taxon>
        <taxon>Steroidobacter</taxon>
    </lineage>
</organism>